<dbReference type="InterPro" id="IPR003313">
    <property type="entry name" value="AraC-bd"/>
</dbReference>
<dbReference type="InterPro" id="IPR009057">
    <property type="entry name" value="Homeodomain-like_sf"/>
</dbReference>
<evidence type="ECO:0000259" key="5">
    <source>
        <dbReference type="PROSITE" id="PS01124"/>
    </source>
</evidence>
<evidence type="ECO:0000313" key="6">
    <source>
        <dbReference type="EMBL" id="MFC4303734.1"/>
    </source>
</evidence>
<keyword evidence="7" id="KW-1185">Reference proteome</keyword>
<evidence type="ECO:0000256" key="4">
    <source>
        <dbReference type="ARBA" id="ARBA00023163"/>
    </source>
</evidence>
<protein>
    <submittedName>
        <fullName evidence="6">Helix-turn-helix domain-containing protein</fullName>
    </submittedName>
</protein>
<dbReference type="SUPFAM" id="SSF51215">
    <property type="entry name" value="Regulatory protein AraC"/>
    <property type="match status" value="1"/>
</dbReference>
<dbReference type="InterPro" id="IPR018062">
    <property type="entry name" value="HTH_AraC-typ_CS"/>
</dbReference>
<dbReference type="SMART" id="SM00342">
    <property type="entry name" value="HTH_ARAC"/>
    <property type="match status" value="1"/>
</dbReference>
<dbReference type="InterPro" id="IPR014710">
    <property type="entry name" value="RmlC-like_jellyroll"/>
</dbReference>
<dbReference type="Gene3D" id="1.10.10.60">
    <property type="entry name" value="Homeodomain-like"/>
    <property type="match status" value="2"/>
</dbReference>
<dbReference type="Proteomes" id="UP001595755">
    <property type="component" value="Unassembled WGS sequence"/>
</dbReference>
<dbReference type="EMBL" id="JBHSED010000015">
    <property type="protein sequence ID" value="MFC4303734.1"/>
    <property type="molecule type" value="Genomic_DNA"/>
</dbReference>
<dbReference type="InterPro" id="IPR020449">
    <property type="entry name" value="Tscrpt_reg_AraC-type_HTH"/>
</dbReference>
<dbReference type="InterPro" id="IPR050204">
    <property type="entry name" value="AraC_XylS_family_regulators"/>
</dbReference>
<organism evidence="6 7">
    <name type="scientific">Cohnella boryungensis</name>
    <dbReference type="NCBI Taxonomy" id="768479"/>
    <lineage>
        <taxon>Bacteria</taxon>
        <taxon>Bacillati</taxon>
        <taxon>Bacillota</taxon>
        <taxon>Bacilli</taxon>
        <taxon>Bacillales</taxon>
        <taxon>Paenibacillaceae</taxon>
        <taxon>Cohnella</taxon>
    </lineage>
</organism>
<gene>
    <name evidence="6" type="ORF">ACFO1S_09795</name>
</gene>
<comment type="caution">
    <text evidence="6">The sequence shown here is derived from an EMBL/GenBank/DDBJ whole genome shotgun (WGS) entry which is preliminary data.</text>
</comment>
<dbReference type="PANTHER" id="PTHR46796">
    <property type="entry name" value="HTH-TYPE TRANSCRIPTIONAL ACTIVATOR RHAS-RELATED"/>
    <property type="match status" value="1"/>
</dbReference>
<feature type="domain" description="HTH araC/xylS-type" evidence="5">
    <location>
        <begin position="193"/>
        <end position="291"/>
    </location>
</feature>
<dbReference type="InterPro" id="IPR037923">
    <property type="entry name" value="HTH-like"/>
</dbReference>
<dbReference type="PROSITE" id="PS01124">
    <property type="entry name" value="HTH_ARAC_FAMILY_2"/>
    <property type="match status" value="1"/>
</dbReference>
<evidence type="ECO:0000256" key="1">
    <source>
        <dbReference type="ARBA" id="ARBA00023015"/>
    </source>
</evidence>
<keyword evidence="3" id="KW-0010">Activator</keyword>
<evidence type="ECO:0000313" key="7">
    <source>
        <dbReference type="Proteomes" id="UP001595755"/>
    </source>
</evidence>
<reference evidence="7" key="1">
    <citation type="journal article" date="2019" name="Int. J. Syst. Evol. Microbiol.">
        <title>The Global Catalogue of Microorganisms (GCM) 10K type strain sequencing project: providing services to taxonomists for standard genome sequencing and annotation.</title>
        <authorList>
            <consortium name="The Broad Institute Genomics Platform"/>
            <consortium name="The Broad Institute Genome Sequencing Center for Infectious Disease"/>
            <person name="Wu L."/>
            <person name="Ma J."/>
        </authorList>
    </citation>
    <scope>NUCLEOTIDE SEQUENCE [LARGE SCALE GENOMIC DNA]</scope>
    <source>
        <strain evidence="7">CGMCC 4.1641</strain>
    </source>
</reference>
<dbReference type="Gene3D" id="2.60.120.10">
    <property type="entry name" value="Jelly Rolls"/>
    <property type="match status" value="1"/>
</dbReference>
<dbReference type="Pfam" id="PF12833">
    <property type="entry name" value="HTH_18"/>
    <property type="match status" value="1"/>
</dbReference>
<evidence type="ECO:0000256" key="2">
    <source>
        <dbReference type="ARBA" id="ARBA00023125"/>
    </source>
</evidence>
<dbReference type="InterPro" id="IPR018060">
    <property type="entry name" value="HTH_AraC"/>
</dbReference>
<dbReference type="SUPFAM" id="SSF46689">
    <property type="entry name" value="Homeodomain-like"/>
    <property type="match status" value="2"/>
</dbReference>
<keyword evidence="2" id="KW-0238">DNA-binding</keyword>
<sequence length="298" mass="33215">MDDSLGSDGKPILPPSALLGDLSLSSGRTSGKAKCEKDWNWKPYPLPDYDLWYVASGAGTIRIQSVDYPIVPGSCFLLRPGDAIFAQQHPDQRLTVLFVHFRAERSSAAAAGVNPVNSAERHEALEKLPRCSVIQDTVWFESLLNRLLTLDEEERSPAIEAEFEAVLKAALCLVLRECSADRPQAGSRHPAVRQAIRLMKENVAAPFSHAELGGLTGISPRYLNVLFKEQTGYSVRNYLARVRIDRACQLLSESTMNVSQIAETLGYADIYFFSKQFKQFIGESPTRYRSRSHEARSH</sequence>
<dbReference type="PROSITE" id="PS00041">
    <property type="entry name" value="HTH_ARAC_FAMILY_1"/>
    <property type="match status" value="1"/>
</dbReference>
<dbReference type="Pfam" id="PF02311">
    <property type="entry name" value="AraC_binding"/>
    <property type="match status" value="1"/>
</dbReference>
<evidence type="ECO:0000256" key="3">
    <source>
        <dbReference type="ARBA" id="ARBA00023159"/>
    </source>
</evidence>
<keyword evidence="1" id="KW-0805">Transcription regulation</keyword>
<dbReference type="PRINTS" id="PR00032">
    <property type="entry name" value="HTHARAC"/>
</dbReference>
<proteinExistence type="predicted"/>
<name>A0ABV8SBJ7_9BACL</name>
<dbReference type="RefSeq" id="WP_204603799.1">
    <property type="nucleotide sequence ID" value="NZ_JBHSED010000015.1"/>
</dbReference>
<keyword evidence="4" id="KW-0804">Transcription</keyword>
<accession>A0ABV8SBJ7</accession>